<accession>A0A0K8RHJ7</accession>
<dbReference type="AlphaFoldDB" id="A0A0K8RHJ7"/>
<protein>
    <submittedName>
        <fullName evidence="3">Putative salivary kunitz domain protein</fullName>
    </submittedName>
</protein>
<sequence>MQYNIFWIFVIAAFGVCHCDDSTDDGDTDDSSSSAEEGRCNGSPYYLRGLMRQRGWFYDQTRDECRLYYFGDNNWNEGKNKFRTVEECRKTCRSKCVTHIALLDTKNAGATFILFFNFILKLKFSPIFVVKNAMASSSFAYIMSDRQ</sequence>
<feature type="signal peptide" evidence="1">
    <location>
        <begin position="1"/>
        <end position="19"/>
    </location>
</feature>
<reference evidence="3" key="1">
    <citation type="submission" date="2012-12" db="EMBL/GenBank/DDBJ databases">
        <title>Identification and characterization of a phenylalanine ammonia-lyase gene family in Isatis indigotica Fort.</title>
        <authorList>
            <person name="Liu Q."/>
            <person name="Chen J."/>
            <person name="Zhou X."/>
            <person name="Di P."/>
            <person name="Xiao Y."/>
            <person name="Xuan H."/>
            <person name="Zhang L."/>
            <person name="Chen W."/>
        </authorList>
    </citation>
    <scope>NUCLEOTIDE SEQUENCE</scope>
    <source>
        <tissue evidence="3">Salivary gland</tissue>
    </source>
</reference>
<evidence type="ECO:0000313" key="3">
    <source>
        <dbReference type="EMBL" id="JAA70602.1"/>
    </source>
</evidence>
<feature type="chain" id="PRO_5005518246" evidence="1">
    <location>
        <begin position="20"/>
        <end position="147"/>
    </location>
</feature>
<dbReference type="EMBL" id="GADI01003206">
    <property type="protein sequence ID" value="JAA70602.1"/>
    <property type="molecule type" value="mRNA"/>
</dbReference>
<dbReference type="Pfam" id="PF00014">
    <property type="entry name" value="Kunitz_BPTI"/>
    <property type="match status" value="1"/>
</dbReference>
<organism evidence="3">
    <name type="scientific">Ixodes ricinus</name>
    <name type="common">Common tick</name>
    <name type="synonym">Acarus ricinus</name>
    <dbReference type="NCBI Taxonomy" id="34613"/>
    <lineage>
        <taxon>Eukaryota</taxon>
        <taxon>Metazoa</taxon>
        <taxon>Ecdysozoa</taxon>
        <taxon>Arthropoda</taxon>
        <taxon>Chelicerata</taxon>
        <taxon>Arachnida</taxon>
        <taxon>Acari</taxon>
        <taxon>Parasitiformes</taxon>
        <taxon>Ixodida</taxon>
        <taxon>Ixodoidea</taxon>
        <taxon>Ixodidae</taxon>
        <taxon>Ixodinae</taxon>
        <taxon>Ixodes</taxon>
    </lineage>
</organism>
<keyword evidence="1" id="KW-0732">Signal</keyword>
<proteinExistence type="evidence at transcript level"/>
<feature type="domain" description="BPTI/Kunitz inhibitor" evidence="2">
    <location>
        <begin position="19"/>
        <end position="92"/>
    </location>
</feature>
<name>A0A0K8RHJ7_IXORI</name>
<dbReference type="PROSITE" id="PS50279">
    <property type="entry name" value="BPTI_KUNITZ_2"/>
    <property type="match status" value="1"/>
</dbReference>
<evidence type="ECO:0000256" key="1">
    <source>
        <dbReference type="SAM" id="SignalP"/>
    </source>
</evidence>
<dbReference type="SUPFAM" id="SSF57362">
    <property type="entry name" value="BPTI-like"/>
    <property type="match status" value="1"/>
</dbReference>
<evidence type="ECO:0000259" key="2">
    <source>
        <dbReference type="PROSITE" id="PS50279"/>
    </source>
</evidence>
<dbReference type="GO" id="GO:0004867">
    <property type="term" value="F:serine-type endopeptidase inhibitor activity"/>
    <property type="evidence" value="ECO:0007669"/>
    <property type="project" value="InterPro"/>
</dbReference>
<dbReference type="Gene3D" id="4.10.410.10">
    <property type="entry name" value="Pancreatic trypsin inhibitor Kunitz domain"/>
    <property type="match status" value="1"/>
</dbReference>
<dbReference type="InterPro" id="IPR036880">
    <property type="entry name" value="Kunitz_BPTI_sf"/>
</dbReference>
<dbReference type="InterPro" id="IPR002223">
    <property type="entry name" value="Kunitz_BPTI"/>
</dbReference>